<reference evidence="2" key="1">
    <citation type="submission" date="2013-02" db="EMBL/GenBank/DDBJ databases">
        <authorList>
            <person name="Hughes D."/>
        </authorList>
    </citation>
    <scope>NUCLEOTIDE SEQUENCE</scope>
    <source>
        <strain>Durham</strain>
        <strain evidence="2">NC isolate 2 -- Noor lab</strain>
    </source>
</reference>
<dbReference type="AlphaFoldDB" id="T1GMX7"/>
<accession>T1GMX7</accession>
<proteinExistence type="predicted"/>
<organism evidence="1 2">
    <name type="scientific">Megaselia scalaris</name>
    <name type="common">Humpbacked fly</name>
    <name type="synonym">Phora scalaris</name>
    <dbReference type="NCBI Taxonomy" id="36166"/>
    <lineage>
        <taxon>Eukaryota</taxon>
        <taxon>Metazoa</taxon>
        <taxon>Ecdysozoa</taxon>
        <taxon>Arthropoda</taxon>
        <taxon>Hexapoda</taxon>
        <taxon>Insecta</taxon>
        <taxon>Pterygota</taxon>
        <taxon>Neoptera</taxon>
        <taxon>Endopterygota</taxon>
        <taxon>Diptera</taxon>
        <taxon>Brachycera</taxon>
        <taxon>Muscomorpha</taxon>
        <taxon>Platypezoidea</taxon>
        <taxon>Phoridae</taxon>
        <taxon>Megaseliini</taxon>
        <taxon>Megaselia</taxon>
    </lineage>
</organism>
<reference evidence="1" key="2">
    <citation type="submission" date="2015-06" db="UniProtKB">
        <authorList>
            <consortium name="EnsemblMetazoa"/>
        </authorList>
    </citation>
    <scope>IDENTIFICATION</scope>
</reference>
<protein>
    <submittedName>
        <fullName evidence="1">Uncharacterized protein</fullName>
    </submittedName>
</protein>
<keyword evidence="2" id="KW-1185">Reference proteome</keyword>
<evidence type="ECO:0000313" key="1">
    <source>
        <dbReference type="EnsemblMetazoa" id="MESCA004912-PA"/>
    </source>
</evidence>
<dbReference type="Proteomes" id="UP000015102">
    <property type="component" value="Unassembled WGS sequence"/>
</dbReference>
<dbReference type="HOGENOM" id="CLU_2852273_0_0_1"/>
<name>T1GMX7_MEGSC</name>
<dbReference type="EnsemblMetazoa" id="MESCA004912-RA">
    <property type="protein sequence ID" value="MESCA004912-PA"/>
    <property type="gene ID" value="MESCA004912"/>
</dbReference>
<dbReference type="EMBL" id="CAQQ02143328">
    <property type="status" value="NOT_ANNOTATED_CDS"/>
    <property type="molecule type" value="Genomic_DNA"/>
</dbReference>
<evidence type="ECO:0000313" key="2">
    <source>
        <dbReference type="Proteomes" id="UP000015102"/>
    </source>
</evidence>
<dbReference type="EMBL" id="CAQQ02143329">
    <property type="status" value="NOT_ANNOTATED_CDS"/>
    <property type="molecule type" value="Genomic_DNA"/>
</dbReference>
<sequence length="65" mass="7904">MSSILWRRNASATVRRENKLHLDLRTELHYRNEWFSYIEIIERIFILLSPFNKLPSMNNNFHLAS</sequence>